<evidence type="ECO:0000256" key="1">
    <source>
        <dbReference type="ARBA" id="ARBA00005896"/>
    </source>
</evidence>
<proteinExistence type="inferred from homology"/>
<evidence type="ECO:0000256" key="4">
    <source>
        <dbReference type="ARBA" id="ARBA00023002"/>
    </source>
</evidence>
<protein>
    <recommendedName>
        <fullName evidence="6">TauD/TfdA-like domain-containing protein</fullName>
    </recommendedName>
</protein>
<evidence type="ECO:0000256" key="3">
    <source>
        <dbReference type="ARBA" id="ARBA00022964"/>
    </source>
</evidence>
<organism evidence="7 8">
    <name type="scientific">Orrella marina</name>
    <dbReference type="NCBI Taxonomy" id="2163011"/>
    <lineage>
        <taxon>Bacteria</taxon>
        <taxon>Pseudomonadati</taxon>
        <taxon>Pseudomonadota</taxon>
        <taxon>Betaproteobacteria</taxon>
        <taxon>Burkholderiales</taxon>
        <taxon>Alcaligenaceae</taxon>
        <taxon>Orrella</taxon>
    </lineage>
</organism>
<dbReference type="Pfam" id="PF02668">
    <property type="entry name" value="TauD"/>
    <property type="match status" value="1"/>
</dbReference>
<evidence type="ECO:0000313" key="7">
    <source>
        <dbReference type="EMBL" id="AWB34537.1"/>
    </source>
</evidence>
<dbReference type="KEGG" id="boz:DBV39_13375"/>
<keyword evidence="2" id="KW-0479">Metal-binding</keyword>
<comment type="similarity">
    <text evidence="1">Belongs to the TfdA dioxygenase family.</text>
</comment>
<gene>
    <name evidence="7" type="ORF">DBV39_13375</name>
</gene>
<keyword evidence="4" id="KW-0560">Oxidoreductase</keyword>
<dbReference type="EMBL" id="CP028901">
    <property type="protein sequence ID" value="AWB34537.1"/>
    <property type="molecule type" value="Genomic_DNA"/>
</dbReference>
<accession>A0A2R4XL54</accession>
<dbReference type="GO" id="GO:0000908">
    <property type="term" value="F:taurine dioxygenase activity"/>
    <property type="evidence" value="ECO:0007669"/>
    <property type="project" value="TreeGrafter"/>
</dbReference>
<dbReference type="RefSeq" id="WP_108621953.1">
    <property type="nucleotide sequence ID" value="NZ_CP028901.1"/>
</dbReference>
<dbReference type="GO" id="GO:0006790">
    <property type="term" value="P:sulfur compound metabolic process"/>
    <property type="evidence" value="ECO:0007669"/>
    <property type="project" value="TreeGrafter"/>
</dbReference>
<dbReference type="Gene3D" id="3.60.130.10">
    <property type="entry name" value="Clavaminate synthase-like"/>
    <property type="match status" value="1"/>
</dbReference>
<dbReference type="OrthoDB" id="8893262at2"/>
<dbReference type="PANTHER" id="PTHR30468">
    <property type="entry name" value="ALPHA-KETOGLUTARATE-DEPENDENT SULFONATE DIOXYGENASE"/>
    <property type="match status" value="1"/>
</dbReference>
<dbReference type="InterPro" id="IPR051323">
    <property type="entry name" value="AtsK-like"/>
</dbReference>
<keyword evidence="8" id="KW-1185">Reference proteome</keyword>
<sequence>MNASSTDTRSISVTPLGEALGAEISGVDFKQPLTESVLAEINEAWAKHLVLRFRGLQGLSPEELIDFSKSFGTLDARPIATGDRGAYLEVDRPELTIISNVIIDGKPIGGLGAYEADWHADMTYVERPPKGSCLYAVEIPPAGGRTYFANMYLAYDTLDHETKQKIENLTCIHDASRNSAGQLRNGYEEINDPRQTIGPSHPLVRIHPTTGRRCLLLGRRRNAYINGLDLEESEALLNKLWTHATQSQFTWGQEWELGDMIMWDNRCTMHYREAFDPSSRRIMFRTQISGEPVVGL</sequence>
<keyword evidence="3" id="KW-0223">Dioxygenase</keyword>
<dbReference type="PANTHER" id="PTHR30468:SF1">
    <property type="entry name" value="ALPHA-KETOGLUTARATE-DEPENDENT SULFONATE DIOXYGENASE"/>
    <property type="match status" value="1"/>
</dbReference>
<evidence type="ECO:0000259" key="6">
    <source>
        <dbReference type="Pfam" id="PF02668"/>
    </source>
</evidence>
<dbReference type="GO" id="GO:0005737">
    <property type="term" value="C:cytoplasm"/>
    <property type="evidence" value="ECO:0007669"/>
    <property type="project" value="TreeGrafter"/>
</dbReference>
<dbReference type="InterPro" id="IPR003819">
    <property type="entry name" value="TauD/TfdA-like"/>
</dbReference>
<evidence type="ECO:0000256" key="2">
    <source>
        <dbReference type="ARBA" id="ARBA00022723"/>
    </source>
</evidence>
<dbReference type="SUPFAM" id="SSF51197">
    <property type="entry name" value="Clavaminate synthase-like"/>
    <property type="match status" value="1"/>
</dbReference>
<keyword evidence="5" id="KW-0408">Iron</keyword>
<dbReference type="Proteomes" id="UP000244571">
    <property type="component" value="Chromosome"/>
</dbReference>
<name>A0A2R4XL54_9BURK</name>
<feature type="domain" description="TauD/TfdA-like" evidence="6">
    <location>
        <begin position="13"/>
        <end position="286"/>
    </location>
</feature>
<dbReference type="AlphaFoldDB" id="A0A2R4XL54"/>
<evidence type="ECO:0000313" key="8">
    <source>
        <dbReference type="Proteomes" id="UP000244571"/>
    </source>
</evidence>
<dbReference type="InterPro" id="IPR042098">
    <property type="entry name" value="TauD-like_sf"/>
</dbReference>
<reference evidence="7 8" key="1">
    <citation type="submission" date="2018-04" db="EMBL/GenBank/DDBJ databases">
        <title>Bordetella sp. HZ20 isolated from seawater.</title>
        <authorList>
            <person name="Sun C."/>
        </authorList>
    </citation>
    <scope>NUCLEOTIDE SEQUENCE [LARGE SCALE GENOMIC DNA]</scope>
    <source>
        <strain evidence="7 8">HZ20</strain>
    </source>
</reference>
<evidence type="ECO:0000256" key="5">
    <source>
        <dbReference type="ARBA" id="ARBA00023004"/>
    </source>
</evidence>
<dbReference type="GO" id="GO:0046872">
    <property type="term" value="F:metal ion binding"/>
    <property type="evidence" value="ECO:0007669"/>
    <property type="project" value="UniProtKB-KW"/>
</dbReference>